<dbReference type="InterPro" id="IPR050360">
    <property type="entry name" value="MFS_Sugar_Transporters"/>
</dbReference>
<gene>
    <name evidence="11" type="ORF">AAP_05171</name>
</gene>
<dbReference type="SUPFAM" id="SSF103473">
    <property type="entry name" value="MFS general substrate transporter"/>
    <property type="match status" value="1"/>
</dbReference>
<dbReference type="InterPro" id="IPR005828">
    <property type="entry name" value="MFS_sugar_transport-like"/>
</dbReference>
<evidence type="ECO:0000256" key="3">
    <source>
        <dbReference type="ARBA" id="ARBA00022448"/>
    </source>
</evidence>
<evidence type="ECO:0000256" key="1">
    <source>
        <dbReference type="ARBA" id="ARBA00004141"/>
    </source>
</evidence>
<sequence>MFTKYFGLRGNALNLAISIIAGLDFFLFGYDQGVTGGLLEMPSFTKHFEAIDQTQAHLDTFPPDVRQSEKSRRATYQGITVASYNLGCFLGAIFTIFIGDRLGRKKTIFFGSIIMIIGAILQCTSFELPQFIVGRIVTGWGNGMNTSTVPMWQSETASAHHRGKLVMIEGFVWIGDKEVAWRFPLAFQIVFAAVIFSTILYLPESPRWLIMRGRNKEALEVLAVIADLPEDDPTIITELRSVETTVEEMSQGSFKSLFKMSEYREFHRVVLAYVSQMYQQISGINLITYYAPTLYNNIGLKGHNYAQLLAACNGTEYLMSAFIPIFIIEKVGRRQLMLFGAAGQAVSMAVLAGTMYRMNELGDTQAGIGQAVFLFVFNTFFGIGWLSTTWLYPAEIVPLKIRAQTNALSTSANWIFNFMVVMICPVAFANIGYKTYIIFAVINAFIFPTVYFFFPETRRRSLEEMDIIFKKTNSIFDCVKVAANEPHRYDEKGRLKPEYINTGEPRKGSLQSDGEAHHINDVDLESANEKPSGNIGTSAHYDQV</sequence>
<comment type="similarity">
    <text evidence="2 7">Belongs to the major facilitator superfamily. Sugar transporter (TC 2.A.1.1) family.</text>
</comment>
<dbReference type="Gene3D" id="1.20.1250.20">
    <property type="entry name" value="MFS general substrate transporter like domains"/>
    <property type="match status" value="1"/>
</dbReference>
<feature type="transmembrane region" description="Helical" evidence="9">
    <location>
        <begin position="181"/>
        <end position="202"/>
    </location>
</feature>
<organism evidence="11 12">
    <name type="scientific">Ascosphaera apis ARSEF 7405</name>
    <dbReference type="NCBI Taxonomy" id="392613"/>
    <lineage>
        <taxon>Eukaryota</taxon>
        <taxon>Fungi</taxon>
        <taxon>Dikarya</taxon>
        <taxon>Ascomycota</taxon>
        <taxon>Pezizomycotina</taxon>
        <taxon>Eurotiomycetes</taxon>
        <taxon>Eurotiomycetidae</taxon>
        <taxon>Onygenales</taxon>
        <taxon>Ascosphaeraceae</taxon>
        <taxon>Ascosphaera</taxon>
    </lineage>
</organism>
<evidence type="ECO:0000313" key="11">
    <source>
        <dbReference type="EMBL" id="KZZ88111.1"/>
    </source>
</evidence>
<dbReference type="NCBIfam" id="TIGR00879">
    <property type="entry name" value="SP"/>
    <property type="match status" value="1"/>
</dbReference>
<dbReference type="PANTHER" id="PTHR48022:SF68">
    <property type="entry name" value="MAJOR FACILITATOR SUPERFAMILY (MFS) PROFILE DOMAIN-CONTAINING PROTEIN-RELATED"/>
    <property type="match status" value="1"/>
</dbReference>
<dbReference type="Pfam" id="PF00083">
    <property type="entry name" value="Sugar_tr"/>
    <property type="match status" value="1"/>
</dbReference>
<dbReference type="InterPro" id="IPR020846">
    <property type="entry name" value="MFS_dom"/>
</dbReference>
<feature type="transmembrane region" description="Helical" evidence="9">
    <location>
        <begin position="12"/>
        <end position="30"/>
    </location>
</feature>
<feature type="region of interest" description="Disordered" evidence="8">
    <location>
        <begin position="524"/>
        <end position="544"/>
    </location>
</feature>
<feature type="transmembrane region" description="Helical" evidence="9">
    <location>
        <begin position="109"/>
        <end position="132"/>
    </location>
</feature>
<dbReference type="AlphaFoldDB" id="A0A167VWQ0"/>
<dbReference type="EMBL" id="AZGZ01000028">
    <property type="protein sequence ID" value="KZZ88111.1"/>
    <property type="molecule type" value="Genomic_DNA"/>
</dbReference>
<keyword evidence="4 9" id="KW-0812">Transmembrane</keyword>
<evidence type="ECO:0000256" key="7">
    <source>
        <dbReference type="RuleBase" id="RU003346"/>
    </source>
</evidence>
<keyword evidence="5 9" id="KW-1133">Transmembrane helix</keyword>
<evidence type="ECO:0000256" key="2">
    <source>
        <dbReference type="ARBA" id="ARBA00010992"/>
    </source>
</evidence>
<dbReference type="PRINTS" id="PR00171">
    <property type="entry name" value="SUGRTRNSPORT"/>
</dbReference>
<keyword evidence="11" id="KW-0762">Sugar transport</keyword>
<evidence type="ECO:0000256" key="6">
    <source>
        <dbReference type="ARBA" id="ARBA00023136"/>
    </source>
</evidence>
<evidence type="ECO:0000256" key="9">
    <source>
        <dbReference type="SAM" id="Phobius"/>
    </source>
</evidence>
<keyword evidence="3 7" id="KW-0813">Transport</keyword>
<name>A0A167VWQ0_9EURO</name>
<comment type="subcellular location">
    <subcellularLocation>
        <location evidence="1">Membrane</location>
        <topology evidence="1">Multi-pass membrane protein</topology>
    </subcellularLocation>
</comment>
<dbReference type="VEuPathDB" id="FungiDB:AAP_05171"/>
<dbReference type="GO" id="GO:0016020">
    <property type="term" value="C:membrane"/>
    <property type="evidence" value="ECO:0007669"/>
    <property type="project" value="UniProtKB-SubCell"/>
</dbReference>
<dbReference type="FunFam" id="1.20.1250.20:FF:000061">
    <property type="entry name" value="MFS sugar transporter"/>
    <property type="match status" value="1"/>
</dbReference>
<dbReference type="PANTHER" id="PTHR48022">
    <property type="entry name" value="PLASTIDIC GLUCOSE TRANSPORTER 4"/>
    <property type="match status" value="1"/>
</dbReference>
<accession>A0A167VWQ0</accession>
<evidence type="ECO:0000256" key="8">
    <source>
        <dbReference type="SAM" id="MobiDB-lite"/>
    </source>
</evidence>
<comment type="caution">
    <text evidence="11">The sequence shown here is derived from an EMBL/GenBank/DDBJ whole genome shotgun (WGS) entry which is preliminary data.</text>
</comment>
<keyword evidence="12" id="KW-1185">Reference proteome</keyword>
<reference evidence="11 12" key="1">
    <citation type="journal article" date="2016" name="Genome Biol. Evol.">
        <title>Divergent and convergent evolution of fungal pathogenicity.</title>
        <authorList>
            <person name="Shang Y."/>
            <person name="Xiao G."/>
            <person name="Zheng P."/>
            <person name="Cen K."/>
            <person name="Zhan S."/>
            <person name="Wang C."/>
        </authorList>
    </citation>
    <scope>NUCLEOTIDE SEQUENCE [LARGE SCALE GENOMIC DNA]</scope>
    <source>
        <strain evidence="11 12">ARSEF 7405</strain>
    </source>
</reference>
<dbReference type="PROSITE" id="PS50850">
    <property type="entry name" value="MFS"/>
    <property type="match status" value="1"/>
</dbReference>
<feature type="transmembrane region" description="Helical" evidence="9">
    <location>
        <begin position="437"/>
        <end position="454"/>
    </location>
</feature>
<keyword evidence="6 9" id="KW-0472">Membrane</keyword>
<feature type="transmembrane region" description="Helical" evidence="9">
    <location>
        <begin position="76"/>
        <end position="97"/>
    </location>
</feature>
<feature type="transmembrane region" description="Helical" evidence="9">
    <location>
        <begin position="336"/>
        <end position="356"/>
    </location>
</feature>
<evidence type="ECO:0000313" key="12">
    <source>
        <dbReference type="Proteomes" id="UP000242877"/>
    </source>
</evidence>
<feature type="domain" description="Major facilitator superfamily (MFS) profile" evidence="10">
    <location>
        <begin position="17"/>
        <end position="458"/>
    </location>
</feature>
<dbReference type="GO" id="GO:0005351">
    <property type="term" value="F:carbohydrate:proton symporter activity"/>
    <property type="evidence" value="ECO:0007669"/>
    <property type="project" value="TreeGrafter"/>
</dbReference>
<proteinExistence type="inferred from homology"/>
<dbReference type="InterPro" id="IPR003663">
    <property type="entry name" value="Sugar/inositol_transpt"/>
</dbReference>
<evidence type="ECO:0000256" key="4">
    <source>
        <dbReference type="ARBA" id="ARBA00022692"/>
    </source>
</evidence>
<dbReference type="Proteomes" id="UP000242877">
    <property type="component" value="Unassembled WGS sequence"/>
</dbReference>
<feature type="transmembrane region" description="Helical" evidence="9">
    <location>
        <begin position="368"/>
        <end position="392"/>
    </location>
</feature>
<protein>
    <submittedName>
        <fullName evidence="11">Sugar transporter</fullName>
    </submittedName>
</protein>
<dbReference type="InterPro" id="IPR036259">
    <property type="entry name" value="MFS_trans_sf"/>
</dbReference>
<evidence type="ECO:0000256" key="5">
    <source>
        <dbReference type="ARBA" id="ARBA00022989"/>
    </source>
</evidence>
<dbReference type="OrthoDB" id="6612291at2759"/>
<feature type="transmembrane region" description="Helical" evidence="9">
    <location>
        <begin position="412"/>
        <end position="431"/>
    </location>
</feature>
<evidence type="ECO:0000259" key="10">
    <source>
        <dbReference type="PROSITE" id="PS50850"/>
    </source>
</evidence>